<dbReference type="RefSeq" id="WP_053171241.1">
    <property type="nucleotide sequence ID" value="NZ_LGUV01000155.1"/>
</dbReference>
<feature type="transmembrane region" description="Helical" evidence="8">
    <location>
        <begin position="26"/>
        <end position="45"/>
    </location>
</feature>
<dbReference type="OrthoDB" id="4320081at2"/>
<evidence type="ECO:0000256" key="3">
    <source>
        <dbReference type="ARBA" id="ARBA00022692"/>
    </source>
</evidence>
<evidence type="ECO:0000256" key="5">
    <source>
        <dbReference type="ARBA" id="ARBA00022989"/>
    </source>
</evidence>
<organism evidence="10 11">
    <name type="scientific">Streptomyces virginiae</name>
    <name type="common">Streptomyces cinnamonensis</name>
    <dbReference type="NCBI Taxonomy" id="1961"/>
    <lineage>
        <taxon>Bacteria</taxon>
        <taxon>Bacillati</taxon>
        <taxon>Actinomycetota</taxon>
        <taxon>Actinomycetes</taxon>
        <taxon>Kitasatosporales</taxon>
        <taxon>Streptomycetaceae</taxon>
        <taxon>Streptomyces</taxon>
    </lineage>
</organism>
<evidence type="ECO:0000256" key="2">
    <source>
        <dbReference type="ARBA" id="ARBA00022475"/>
    </source>
</evidence>
<evidence type="ECO:0000256" key="8">
    <source>
        <dbReference type="SAM" id="Phobius"/>
    </source>
</evidence>
<keyword evidence="6" id="KW-0051">Antiviral defense</keyword>
<evidence type="ECO:0000256" key="1">
    <source>
        <dbReference type="ARBA" id="ARBA00004236"/>
    </source>
</evidence>
<proteinExistence type="predicted"/>
<keyword evidence="2" id="KW-1003">Cell membrane</keyword>
<name>A0A0L8MTX1_STRVG</name>
<dbReference type="Pfam" id="PF18967">
    <property type="entry name" value="PycTM"/>
    <property type="match status" value="1"/>
</dbReference>
<evidence type="ECO:0000313" key="11">
    <source>
        <dbReference type="Proteomes" id="UP000037084"/>
    </source>
</evidence>
<keyword evidence="4" id="KW-0547">Nucleotide-binding</keyword>
<dbReference type="InterPro" id="IPR043760">
    <property type="entry name" value="PycTM_dom"/>
</dbReference>
<dbReference type="AlphaFoldDB" id="A0A0L8MTX1"/>
<dbReference type="GO" id="GO:0000166">
    <property type="term" value="F:nucleotide binding"/>
    <property type="evidence" value="ECO:0007669"/>
    <property type="project" value="UniProtKB-KW"/>
</dbReference>
<sequence>MNPADEAADRLLTDLRVELARADSKAALLVGALGMTVGAVSAQLSGPHRSPGHLSVSGTAVWWAGVTALAMALVALLLAVVPRCLRSGWQAGSPLAYFGDIRSADRQGRLVEALAVTGEDPGSALHAALAANSRIAVRKLLWVRTGLLAYGAGALLLLVALFLG</sequence>
<keyword evidence="3 8" id="KW-0812">Transmembrane</keyword>
<gene>
    <name evidence="10" type="ORF">ADK75_14705</name>
</gene>
<comment type="caution">
    <text evidence="10">The sequence shown here is derived from an EMBL/GenBank/DDBJ whole genome shotgun (WGS) entry which is preliminary data.</text>
</comment>
<keyword evidence="5 8" id="KW-1133">Transmembrane helix</keyword>
<dbReference type="GO" id="GO:0005886">
    <property type="term" value="C:plasma membrane"/>
    <property type="evidence" value="ECO:0007669"/>
    <property type="project" value="UniProtKB-SubCell"/>
</dbReference>
<protein>
    <recommendedName>
        <fullName evidence="9">Pycsar effector protein domain-containing protein</fullName>
    </recommendedName>
</protein>
<accession>A0A0L8MTX1</accession>
<comment type="subcellular location">
    <subcellularLocation>
        <location evidence="1">Cell membrane</location>
    </subcellularLocation>
</comment>
<evidence type="ECO:0000256" key="6">
    <source>
        <dbReference type="ARBA" id="ARBA00023118"/>
    </source>
</evidence>
<dbReference type="PATRIC" id="fig|1961.12.peg.3391"/>
<feature type="transmembrane region" description="Helical" evidence="8">
    <location>
        <begin position="141"/>
        <end position="163"/>
    </location>
</feature>
<evidence type="ECO:0000256" key="7">
    <source>
        <dbReference type="ARBA" id="ARBA00023136"/>
    </source>
</evidence>
<feature type="domain" description="Pycsar effector protein" evidence="9">
    <location>
        <begin position="8"/>
        <end position="163"/>
    </location>
</feature>
<dbReference type="Proteomes" id="UP000037084">
    <property type="component" value="Unassembled WGS sequence"/>
</dbReference>
<dbReference type="EMBL" id="LGUV01000155">
    <property type="protein sequence ID" value="KOG53867.1"/>
    <property type="molecule type" value="Genomic_DNA"/>
</dbReference>
<evidence type="ECO:0000313" key="10">
    <source>
        <dbReference type="EMBL" id="KOG53867.1"/>
    </source>
</evidence>
<evidence type="ECO:0000259" key="9">
    <source>
        <dbReference type="Pfam" id="PF18967"/>
    </source>
</evidence>
<evidence type="ECO:0000256" key="4">
    <source>
        <dbReference type="ARBA" id="ARBA00022741"/>
    </source>
</evidence>
<keyword evidence="7 8" id="KW-0472">Membrane</keyword>
<reference evidence="11" key="1">
    <citation type="submission" date="2015-07" db="EMBL/GenBank/DDBJ databases">
        <authorList>
            <consortium name="Consortium for Microbial Forensics and Genomics (microFORGE)"/>
            <person name="Knight B.M."/>
            <person name="Roberts D.P."/>
            <person name="Lin D."/>
            <person name="Hari K."/>
            <person name="Fletcher J."/>
            <person name="Melcher U."/>
            <person name="Blagden T."/>
            <person name="Winegar R.A."/>
        </authorList>
    </citation>
    <scope>NUCLEOTIDE SEQUENCE [LARGE SCALE GENOMIC DNA]</scope>
    <source>
        <strain evidence="11">NRRL B-1447</strain>
    </source>
</reference>
<dbReference type="GO" id="GO:0051607">
    <property type="term" value="P:defense response to virus"/>
    <property type="evidence" value="ECO:0007669"/>
    <property type="project" value="UniProtKB-KW"/>
</dbReference>
<feature type="transmembrane region" description="Helical" evidence="8">
    <location>
        <begin position="60"/>
        <end position="81"/>
    </location>
</feature>